<dbReference type="AlphaFoldDB" id="A0A0F9QHP0"/>
<dbReference type="InterPro" id="IPR029063">
    <property type="entry name" value="SAM-dependent_MTases_sf"/>
</dbReference>
<reference evidence="1" key="1">
    <citation type="journal article" date="2015" name="Nature">
        <title>Complex archaea that bridge the gap between prokaryotes and eukaryotes.</title>
        <authorList>
            <person name="Spang A."/>
            <person name="Saw J.H."/>
            <person name="Jorgensen S.L."/>
            <person name="Zaremba-Niedzwiedzka K."/>
            <person name="Martijn J."/>
            <person name="Lind A.E."/>
            <person name="van Eijk R."/>
            <person name="Schleper C."/>
            <person name="Guy L."/>
            <person name="Ettema T.J."/>
        </authorList>
    </citation>
    <scope>NUCLEOTIDE SEQUENCE</scope>
</reference>
<sequence length="189" mass="22477">MNRTHKREDGLRCDIEPSSFEVMKRMLKEFKPQLIVEFGTLKGGFIKYMAEWYPEVPKYTVDAFWVLEKREADFFRDNNVGVLITGQLFKNELLLPILLSLPLRKFLMCDNGRKTVEILKYAGYLRSGDILAAHDWTSEINITRVEEEVLQLFSKHPLEMDENIVDCRFFVRRFYEHENICNPNRYVKE</sequence>
<dbReference type="SUPFAM" id="SSF53335">
    <property type="entry name" value="S-adenosyl-L-methionine-dependent methyltransferases"/>
    <property type="match status" value="1"/>
</dbReference>
<proteinExistence type="predicted"/>
<gene>
    <name evidence="1" type="ORF">LCGC14_0701260</name>
</gene>
<accession>A0A0F9QHP0</accession>
<dbReference type="Gene3D" id="3.40.50.150">
    <property type="entry name" value="Vaccinia Virus protein VP39"/>
    <property type="match status" value="1"/>
</dbReference>
<name>A0A0F9QHP0_9ZZZZ</name>
<dbReference type="EMBL" id="LAZR01001500">
    <property type="protein sequence ID" value="KKN43625.1"/>
    <property type="molecule type" value="Genomic_DNA"/>
</dbReference>
<comment type="caution">
    <text evidence="1">The sequence shown here is derived from an EMBL/GenBank/DDBJ whole genome shotgun (WGS) entry which is preliminary data.</text>
</comment>
<protein>
    <recommendedName>
        <fullName evidence="2">O-methyltransferase domain-containing protein</fullName>
    </recommendedName>
</protein>
<evidence type="ECO:0000313" key="1">
    <source>
        <dbReference type="EMBL" id="KKN43625.1"/>
    </source>
</evidence>
<evidence type="ECO:0008006" key="2">
    <source>
        <dbReference type="Google" id="ProtNLM"/>
    </source>
</evidence>
<organism evidence="1">
    <name type="scientific">marine sediment metagenome</name>
    <dbReference type="NCBI Taxonomy" id="412755"/>
    <lineage>
        <taxon>unclassified sequences</taxon>
        <taxon>metagenomes</taxon>
        <taxon>ecological metagenomes</taxon>
    </lineage>
</organism>